<keyword evidence="2" id="KW-1185">Reference proteome</keyword>
<reference evidence="1 2" key="1">
    <citation type="submission" date="2022-07" db="EMBL/GenBank/DDBJ databases">
        <title>Methylomonas rivi sp. nov., Methylomonas rosea sp. nov., Methylomonas aureus sp. nov. and Methylomonas subterranea sp. nov., four novel methanotrophs isolated from a freshwater creek and the deep terrestrial subsurface.</title>
        <authorList>
            <person name="Abin C."/>
            <person name="Sankaranarayanan K."/>
            <person name="Garner C."/>
            <person name="Sindelar R."/>
            <person name="Kotary K."/>
            <person name="Garner R."/>
            <person name="Barclay S."/>
            <person name="Lawson P."/>
            <person name="Krumholz L."/>
        </authorList>
    </citation>
    <scope>NUCLEOTIDE SEQUENCE [LARGE SCALE GENOMIC DNA]</scope>
    <source>
        <strain evidence="1 2">SURF-1</strain>
    </source>
</reference>
<dbReference type="InterPro" id="IPR019587">
    <property type="entry name" value="Polyketide_cyclase/dehydratase"/>
</dbReference>
<dbReference type="CDD" id="cd07822">
    <property type="entry name" value="SRPBCC_4"/>
    <property type="match status" value="1"/>
</dbReference>
<dbReference type="PANTHER" id="PTHR36166:SF1">
    <property type="entry name" value="SRPBCC DOMAIN-CONTAINING PROTEIN"/>
    <property type="match status" value="1"/>
</dbReference>
<dbReference type="RefSeq" id="WP_256611185.1">
    <property type="nucleotide sequence ID" value="NZ_JANIBM010000013.1"/>
</dbReference>
<dbReference type="SUPFAM" id="SSF55961">
    <property type="entry name" value="Bet v1-like"/>
    <property type="match status" value="1"/>
</dbReference>
<protein>
    <submittedName>
        <fullName evidence="1">SRPBCC domain-containing protein</fullName>
    </submittedName>
</protein>
<dbReference type="Gene3D" id="3.30.530.20">
    <property type="match status" value="1"/>
</dbReference>
<accession>A0ABT1UI34</accession>
<dbReference type="Pfam" id="PF10604">
    <property type="entry name" value="Polyketide_cyc2"/>
    <property type="match status" value="1"/>
</dbReference>
<comment type="caution">
    <text evidence="1">The sequence shown here is derived from an EMBL/GenBank/DDBJ whole genome shotgun (WGS) entry which is preliminary data.</text>
</comment>
<dbReference type="EMBL" id="JANIBM010000013">
    <property type="protein sequence ID" value="MCQ8181898.1"/>
    <property type="molecule type" value="Genomic_DNA"/>
</dbReference>
<proteinExistence type="predicted"/>
<dbReference type="Proteomes" id="UP001524569">
    <property type="component" value="Unassembled WGS sequence"/>
</dbReference>
<gene>
    <name evidence="1" type="ORF">NP603_12335</name>
</gene>
<dbReference type="InterPro" id="IPR023393">
    <property type="entry name" value="START-like_dom_sf"/>
</dbReference>
<organism evidence="1 2">
    <name type="scientific">Methylomonas aurea</name>
    <dbReference type="NCBI Taxonomy" id="2952224"/>
    <lineage>
        <taxon>Bacteria</taxon>
        <taxon>Pseudomonadati</taxon>
        <taxon>Pseudomonadota</taxon>
        <taxon>Gammaproteobacteria</taxon>
        <taxon>Methylococcales</taxon>
        <taxon>Methylococcaceae</taxon>
        <taxon>Methylomonas</taxon>
    </lineage>
</organism>
<evidence type="ECO:0000313" key="1">
    <source>
        <dbReference type="EMBL" id="MCQ8181898.1"/>
    </source>
</evidence>
<evidence type="ECO:0000313" key="2">
    <source>
        <dbReference type="Proteomes" id="UP001524569"/>
    </source>
</evidence>
<name>A0ABT1UI34_9GAMM</name>
<sequence>MFHYQIDTEIEIAAPAAKVWAILSDFAAYPAWNPFVRAISGEAKVGSRLQVHIQAGKTMKFQPIVITVEPERELKWLGRVLVPGLFDGEHRFTIDPLAADKIRFRHSERFSGLLIPLFAAGLQRDVLPGFAAMNQALKDRAEQQ</sequence>
<dbReference type="PANTHER" id="PTHR36166">
    <property type="entry name" value="CHROMOSOME 9, WHOLE GENOME SHOTGUN SEQUENCE"/>
    <property type="match status" value="1"/>
</dbReference>